<dbReference type="GO" id="GO:1901135">
    <property type="term" value="P:carbohydrate derivative metabolic process"/>
    <property type="evidence" value="ECO:0007669"/>
    <property type="project" value="UniProtKB-ARBA"/>
</dbReference>
<dbReference type="EMBL" id="RXNS01000023">
    <property type="protein sequence ID" value="RTQ98749.1"/>
    <property type="molecule type" value="Genomic_DNA"/>
</dbReference>
<dbReference type="Pfam" id="PF00534">
    <property type="entry name" value="Glycos_transf_1"/>
    <property type="match status" value="1"/>
</dbReference>
<dbReference type="GO" id="GO:0016757">
    <property type="term" value="F:glycosyltransferase activity"/>
    <property type="evidence" value="ECO:0007669"/>
    <property type="project" value="InterPro"/>
</dbReference>
<dbReference type="Proteomes" id="UP000267400">
    <property type="component" value="Unassembled WGS sequence"/>
</dbReference>
<protein>
    <submittedName>
        <fullName evidence="3">Glycosyltransferase</fullName>
    </submittedName>
</protein>
<name>A0A3S0I5B3_9GAMM</name>
<keyword evidence="4" id="KW-1185">Reference proteome</keyword>
<keyword evidence="3" id="KW-0808">Transferase</keyword>
<accession>A0A3S0I5B3</accession>
<dbReference type="InterPro" id="IPR028098">
    <property type="entry name" value="Glyco_trans_4-like_N"/>
</dbReference>
<dbReference type="PANTHER" id="PTHR12526">
    <property type="entry name" value="GLYCOSYLTRANSFERASE"/>
    <property type="match status" value="1"/>
</dbReference>
<dbReference type="PANTHER" id="PTHR12526:SF638">
    <property type="entry name" value="SPORE COAT PROTEIN SA"/>
    <property type="match status" value="1"/>
</dbReference>
<sequence>MPSSASTPDVSAQADAAPAKRFAFVIEDLYGGGAQKSLLYTADQLRQRGHAVKVFTLRERIEHRLPEGLDIENLGVVTWFTKATSTVLTEKWQASRIAKALEAWRPDVVISCSCDKITRHLDLPNLYFWVKSDVSAKFNDPKQRRRAFDKVRHFYRGRQVIAVSQGVKANLEQVVGLEAERIVPIYNPYEREPFVAMADEPVSLPEGEYFLCVAALEPRKRHDRLLRAYAESGIETPLAIMGKGKPEHEAELERLVEELGLSERVKLLGYYHNPYPFIRHAKAMVLTSDAEGLPRVLIEALLLHTPVISVDCPSGPKEILTQELADFLVAPDNEKGLADAIARMDQAPVTIEPRHYRQFLKETVLPQFEAL</sequence>
<dbReference type="SUPFAM" id="SSF53756">
    <property type="entry name" value="UDP-Glycosyltransferase/glycogen phosphorylase"/>
    <property type="match status" value="1"/>
</dbReference>
<gene>
    <name evidence="3" type="ORF">EKG36_18585</name>
</gene>
<organism evidence="3 4">
    <name type="scientific">Halomonas nitroreducens</name>
    <dbReference type="NCBI Taxonomy" id="447425"/>
    <lineage>
        <taxon>Bacteria</taxon>
        <taxon>Pseudomonadati</taxon>
        <taxon>Pseudomonadota</taxon>
        <taxon>Gammaproteobacteria</taxon>
        <taxon>Oceanospirillales</taxon>
        <taxon>Halomonadaceae</taxon>
        <taxon>Halomonas</taxon>
    </lineage>
</organism>
<dbReference type="AlphaFoldDB" id="A0A3S0I5B3"/>
<dbReference type="InterPro" id="IPR001296">
    <property type="entry name" value="Glyco_trans_1"/>
</dbReference>
<reference evidence="3 4" key="1">
    <citation type="submission" date="2018-12" db="EMBL/GenBank/DDBJ databases">
        <authorList>
            <person name="Yu L."/>
        </authorList>
    </citation>
    <scope>NUCLEOTIDE SEQUENCE [LARGE SCALE GENOMIC DNA]</scope>
    <source>
        <strain evidence="3 4">11S</strain>
    </source>
</reference>
<feature type="domain" description="Glycosyl transferase family 1" evidence="1">
    <location>
        <begin position="206"/>
        <end position="344"/>
    </location>
</feature>
<dbReference type="CDD" id="cd03811">
    <property type="entry name" value="GT4_GT28_WabH-like"/>
    <property type="match status" value="1"/>
</dbReference>
<evidence type="ECO:0000259" key="2">
    <source>
        <dbReference type="Pfam" id="PF13439"/>
    </source>
</evidence>
<dbReference type="Gene3D" id="3.40.50.2000">
    <property type="entry name" value="Glycogen Phosphorylase B"/>
    <property type="match status" value="2"/>
</dbReference>
<evidence type="ECO:0000259" key="1">
    <source>
        <dbReference type="Pfam" id="PF00534"/>
    </source>
</evidence>
<evidence type="ECO:0000313" key="4">
    <source>
        <dbReference type="Proteomes" id="UP000267400"/>
    </source>
</evidence>
<comment type="caution">
    <text evidence="3">The sequence shown here is derived from an EMBL/GenBank/DDBJ whole genome shotgun (WGS) entry which is preliminary data.</text>
</comment>
<proteinExistence type="predicted"/>
<feature type="domain" description="Glycosyltransferase subfamily 4-like N-terminal" evidence="2">
    <location>
        <begin position="32"/>
        <end position="189"/>
    </location>
</feature>
<dbReference type="OrthoDB" id="9792269at2"/>
<dbReference type="Pfam" id="PF13439">
    <property type="entry name" value="Glyco_transf_4"/>
    <property type="match status" value="1"/>
</dbReference>
<evidence type="ECO:0000313" key="3">
    <source>
        <dbReference type="EMBL" id="RTQ98749.1"/>
    </source>
</evidence>